<gene>
    <name evidence="1" type="ORF">Cylst_3056</name>
</gene>
<dbReference type="STRING" id="56107.Cylst_3056"/>
<dbReference type="RefSeq" id="WP_015208479.1">
    <property type="nucleotide sequence ID" value="NC_019757.1"/>
</dbReference>
<dbReference type="Proteomes" id="UP000010475">
    <property type="component" value="Chromosome"/>
</dbReference>
<dbReference type="PATRIC" id="fig|56107.3.peg.3352"/>
<evidence type="ECO:0000313" key="1">
    <source>
        <dbReference type="EMBL" id="AFZ25227.1"/>
    </source>
</evidence>
<protein>
    <submittedName>
        <fullName evidence="1">Uncharacterized protein</fullName>
    </submittedName>
</protein>
<dbReference type="HOGENOM" id="CLU_1640957_0_0_3"/>
<dbReference type="eggNOG" id="ENOG5032TXU">
    <property type="taxonomic scope" value="Bacteria"/>
</dbReference>
<dbReference type="AlphaFoldDB" id="K9X0E1"/>
<dbReference type="OrthoDB" id="427285at2"/>
<name>K9X0E1_9NOST</name>
<keyword evidence="2" id="KW-1185">Reference proteome</keyword>
<dbReference type="KEGG" id="csg:Cylst_3056"/>
<evidence type="ECO:0000313" key="2">
    <source>
        <dbReference type="Proteomes" id="UP000010475"/>
    </source>
</evidence>
<organism evidence="1 2">
    <name type="scientific">Cylindrospermum stagnale PCC 7417</name>
    <dbReference type="NCBI Taxonomy" id="56107"/>
    <lineage>
        <taxon>Bacteria</taxon>
        <taxon>Bacillati</taxon>
        <taxon>Cyanobacteriota</taxon>
        <taxon>Cyanophyceae</taxon>
        <taxon>Nostocales</taxon>
        <taxon>Nostocaceae</taxon>
        <taxon>Cylindrospermum</taxon>
    </lineage>
</organism>
<dbReference type="EMBL" id="CP003642">
    <property type="protein sequence ID" value="AFZ25227.1"/>
    <property type="molecule type" value="Genomic_DNA"/>
</dbReference>
<accession>K9X0E1</accession>
<proteinExistence type="predicted"/>
<reference evidence="1 2" key="1">
    <citation type="submission" date="2012-06" db="EMBL/GenBank/DDBJ databases">
        <title>Finished chromosome of genome of Cylindrospermum stagnale PCC 7417.</title>
        <authorList>
            <consortium name="US DOE Joint Genome Institute"/>
            <person name="Gugger M."/>
            <person name="Coursin T."/>
            <person name="Rippka R."/>
            <person name="Tandeau De Marsac N."/>
            <person name="Huntemann M."/>
            <person name="Wei C.-L."/>
            <person name="Han J."/>
            <person name="Detter J.C."/>
            <person name="Han C."/>
            <person name="Tapia R."/>
            <person name="Chen A."/>
            <person name="Kyrpides N."/>
            <person name="Mavromatis K."/>
            <person name="Markowitz V."/>
            <person name="Szeto E."/>
            <person name="Ivanova N."/>
            <person name="Pagani I."/>
            <person name="Pati A."/>
            <person name="Goodwin L."/>
            <person name="Nordberg H.P."/>
            <person name="Cantor M.N."/>
            <person name="Hua S.X."/>
            <person name="Woyke T."/>
            <person name="Kerfeld C.A."/>
        </authorList>
    </citation>
    <scope>NUCLEOTIDE SEQUENCE [LARGE SCALE GENOMIC DNA]</scope>
    <source>
        <strain evidence="1 2">PCC 7417</strain>
    </source>
</reference>
<sequence>MTHFNFKSLAFYGVAISSVLILFKTVTAYGESNLKTAPSINSRYLLTLAENLPNCEKSNTLTLNIQQSGIYLNASLLPANTNADTEQKLPLSGLLHDRQLSLSGNVDKSILCNNPQSQQEPTDSVTIQIPLVDKGSILGQLTVNGISKPLEFTAVPQTDKQASPKSNSP</sequence>